<proteinExistence type="predicted"/>
<evidence type="ECO:0000256" key="1">
    <source>
        <dbReference type="ARBA" id="ARBA00004141"/>
    </source>
</evidence>
<feature type="transmembrane region" description="Helical" evidence="6">
    <location>
        <begin position="71"/>
        <end position="90"/>
    </location>
</feature>
<comment type="subcellular location">
    <subcellularLocation>
        <location evidence="1">Membrane</location>
        <topology evidence="1">Multi-pass membrane protein</topology>
    </subcellularLocation>
</comment>
<dbReference type="InterPro" id="IPR007016">
    <property type="entry name" value="O-antigen_ligase-rel_domated"/>
</dbReference>
<evidence type="ECO:0000256" key="2">
    <source>
        <dbReference type="ARBA" id="ARBA00022692"/>
    </source>
</evidence>
<dbReference type="GO" id="GO:0016874">
    <property type="term" value="F:ligase activity"/>
    <property type="evidence" value="ECO:0007669"/>
    <property type="project" value="UniProtKB-KW"/>
</dbReference>
<dbReference type="Pfam" id="PF04932">
    <property type="entry name" value="Wzy_C"/>
    <property type="match status" value="1"/>
</dbReference>
<feature type="compositionally biased region" description="Basic and acidic residues" evidence="5">
    <location>
        <begin position="451"/>
        <end position="467"/>
    </location>
</feature>
<feature type="transmembrane region" description="Helical" evidence="6">
    <location>
        <begin position="423"/>
        <end position="445"/>
    </location>
</feature>
<feature type="domain" description="O-antigen ligase-related" evidence="7">
    <location>
        <begin position="219"/>
        <end position="372"/>
    </location>
</feature>
<dbReference type="EMBL" id="JAGTIS010000002">
    <property type="protein sequence ID" value="MBT8765784.1"/>
    <property type="molecule type" value="Genomic_DNA"/>
</dbReference>
<reference evidence="8 9" key="1">
    <citation type="submission" date="2021-04" db="EMBL/GenBank/DDBJ databases">
        <title>Pseudomonas boanensis sp. nov., a bacterium isolated from river water used for household purposes in Boane District, Mozambique.</title>
        <authorList>
            <person name="Nicklasson M."/>
            <person name="Martin-Rodriguez A.J."/>
            <person name="Thorell K."/>
            <person name="Neves L."/>
            <person name="Mussagy A."/>
            <person name="Rydberg H.A."/>
            <person name="Hernroth B."/>
            <person name="Svensson-Stadler L."/>
            <person name="Sjoling A."/>
        </authorList>
    </citation>
    <scope>NUCLEOTIDE SEQUENCE [LARGE SCALE GENOMIC DNA]</scope>
    <source>
        <strain evidence="8 9">DB1</strain>
    </source>
</reference>
<keyword evidence="9" id="KW-1185">Reference proteome</keyword>
<evidence type="ECO:0000256" key="6">
    <source>
        <dbReference type="SAM" id="Phobius"/>
    </source>
</evidence>
<feature type="region of interest" description="Disordered" evidence="5">
    <location>
        <begin position="446"/>
        <end position="478"/>
    </location>
</feature>
<evidence type="ECO:0000256" key="4">
    <source>
        <dbReference type="ARBA" id="ARBA00023136"/>
    </source>
</evidence>
<dbReference type="RefSeq" id="WP_215372007.1">
    <property type="nucleotide sequence ID" value="NZ_JAGTIS010000002.1"/>
</dbReference>
<feature type="transmembrane region" description="Helical" evidence="6">
    <location>
        <begin position="215"/>
        <end position="232"/>
    </location>
</feature>
<evidence type="ECO:0000313" key="9">
    <source>
        <dbReference type="Proteomes" id="UP001519667"/>
    </source>
</evidence>
<dbReference type="Proteomes" id="UP001519667">
    <property type="component" value="Unassembled WGS sequence"/>
</dbReference>
<feature type="transmembrane region" description="Helical" evidence="6">
    <location>
        <begin position="7"/>
        <end position="27"/>
    </location>
</feature>
<feature type="transmembrane region" description="Helical" evidence="6">
    <location>
        <begin position="33"/>
        <end position="51"/>
    </location>
</feature>
<evidence type="ECO:0000256" key="5">
    <source>
        <dbReference type="SAM" id="MobiDB-lite"/>
    </source>
</evidence>
<feature type="transmembrane region" description="Helical" evidence="6">
    <location>
        <begin position="128"/>
        <end position="149"/>
    </location>
</feature>
<feature type="transmembrane region" description="Helical" evidence="6">
    <location>
        <begin position="398"/>
        <end position="417"/>
    </location>
</feature>
<keyword evidence="3 6" id="KW-1133">Transmembrane helix</keyword>
<feature type="transmembrane region" description="Helical" evidence="6">
    <location>
        <begin position="263"/>
        <end position="282"/>
    </location>
</feature>
<evidence type="ECO:0000256" key="3">
    <source>
        <dbReference type="ARBA" id="ARBA00022989"/>
    </source>
</evidence>
<feature type="transmembrane region" description="Helical" evidence="6">
    <location>
        <begin position="238"/>
        <end position="254"/>
    </location>
</feature>
<feature type="transmembrane region" description="Helical" evidence="6">
    <location>
        <begin position="366"/>
        <end position="386"/>
    </location>
</feature>
<name>A0ABS5XDN5_9GAMM</name>
<sequence length="478" mass="52392">MLRSTSHLERFLLAAMLLVLVWLPMPLGSNREWAVGLFILLMGGLGCAWAIGQFFDGAERGPQNKAMKTALPLLALLLLTQAWVAVQWLAGLTVDIGSTFQHLMLGLAYCLLFLLVIALFHTRKRLNLLLGTLVVSGTLQAFFGAFMTLSDVEWLLAGPKDSYIGDATGTFVNRNHLAGYLEMTLACGIGLLLALRDDSPFSWANLVELLMGPKARLRLALVVMVIALVMTHSRMGNIAFFASLLLVGSLFVVLEKENRLRNGLILTSIILIDVLVVSQYFGLERLKDRVLSTRLNDVVVNGEVVQQANEVRDDVFSYALPLLRERPLMGQGAGSFEAVFPRYPGEDIRIHFDHAHNDYIQFAVEFGLLGSLPLAAFILAALWYALRALWRRESVYRRGVGFGAAMGIVALLIHSSTDFNLQIPANAATLVVVCAIAVLAGSQVAPRKHAEHPGRDGSPHGHEHPLDAPRLPPQPAQP</sequence>
<comment type="caution">
    <text evidence="8">The sequence shown here is derived from an EMBL/GenBank/DDBJ whole genome shotgun (WGS) entry which is preliminary data.</text>
</comment>
<keyword evidence="2 6" id="KW-0812">Transmembrane</keyword>
<dbReference type="PANTHER" id="PTHR37422:SF13">
    <property type="entry name" value="LIPOPOLYSACCHARIDE BIOSYNTHESIS PROTEIN PA4999-RELATED"/>
    <property type="match status" value="1"/>
</dbReference>
<evidence type="ECO:0000313" key="8">
    <source>
        <dbReference type="EMBL" id="MBT8765784.1"/>
    </source>
</evidence>
<dbReference type="InterPro" id="IPR051533">
    <property type="entry name" value="WaaL-like"/>
</dbReference>
<dbReference type="PANTHER" id="PTHR37422">
    <property type="entry name" value="TEICHURONIC ACID BIOSYNTHESIS PROTEIN TUAE"/>
    <property type="match status" value="1"/>
</dbReference>
<keyword evidence="8" id="KW-0436">Ligase</keyword>
<accession>A0ABS5XDN5</accession>
<gene>
    <name evidence="8" type="ORF">J7302_06525</name>
</gene>
<keyword evidence="4 6" id="KW-0472">Membrane</keyword>
<evidence type="ECO:0000259" key="7">
    <source>
        <dbReference type="Pfam" id="PF04932"/>
    </source>
</evidence>
<feature type="transmembrane region" description="Helical" evidence="6">
    <location>
        <begin position="177"/>
        <end position="195"/>
    </location>
</feature>
<protein>
    <submittedName>
        <fullName evidence="8">O-antigen ligase family protein</fullName>
    </submittedName>
</protein>
<feature type="transmembrane region" description="Helical" evidence="6">
    <location>
        <begin position="102"/>
        <end position="121"/>
    </location>
</feature>
<organism evidence="8 9">
    <name type="scientific">Metapseudomonas boanensis</name>
    <dbReference type="NCBI Taxonomy" id="2822138"/>
    <lineage>
        <taxon>Bacteria</taxon>
        <taxon>Pseudomonadati</taxon>
        <taxon>Pseudomonadota</taxon>
        <taxon>Gammaproteobacteria</taxon>
        <taxon>Pseudomonadales</taxon>
        <taxon>Pseudomonadaceae</taxon>
        <taxon>Metapseudomonas</taxon>
    </lineage>
</organism>